<dbReference type="AlphaFoldDB" id="T1F0S7"/>
<dbReference type="Proteomes" id="UP000015101">
    <property type="component" value="Unassembled WGS sequence"/>
</dbReference>
<dbReference type="EMBL" id="AMQM01003007">
    <property type="status" value="NOT_ANNOTATED_CDS"/>
    <property type="molecule type" value="Genomic_DNA"/>
</dbReference>
<dbReference type="KEGG" id="hro:HELRODRAFT_168614"/>
<keyword evidence="3" id="KW-1185">Reference proteome</keyword>
<dbReference type="InParanoid" id="T1F0S7"/>
<gene>
    <name evidence="2" type="primary">20202427</name>
    <name evidence="1" type="ORF">HELRODRAFT_168614</name>
</gene>
<dbReference type="EnsemblMetazoa" id="HelroT168614">
    <property type="protein sequence ID" value="HelroP168614"/>
    <property type="gene ID" value="HelroG168614"/>
</dbReference>
<evidence type="ECO:0000313" key="1">
    <source>
        <dbReference type="EMBL" id="ESO09605.1"/>
    </source>
</evidence>
<dbReference type="EMBL" id="KB095959">
    <property type="protein sequence ID" value="ESO09605.1"/>
    <property type="molecule type" value="Genomic_DNA"/>
</dbReference>
<evidence type="ECO:0000313" key="2">
    <source>
        <dbReference type="EnsemblMetazoa" id="HelroP168614"/>
    </source>
</evidence>
<name>T1F0S7_HELRO</name>
<protein>
    <submittedName>
        <fullName evidence="1 2">Uncharacterized protein</fullName>
    </submittedName>
</protein>
<accession>T1F0S7</accession>
<reference evidence="2" key="3">
    <citation type="submission" date="2015-06" db="UniProtKB">
        <authorList>
            <consortium name="EnsemblMetazoa"/>
        </authorList>
    </citation>
    <scope>IDENTIFICATION</scope>
</reference>
<reference evidence="3" key="1">
    <citation type="submission" date="2012-12" db="EMBL/GenBank/DDBJ databases">
        <authorList>
            <person name="Hellsten U."/>
            <person name="Grimwood J."/>
            <person name="Chapman J.A."/>
            <person name="Shapiro H."/>
            <person name="Aerts A."/>
            <person name="Otillar R.P."/>
            <person name="Terry A.Y."/>
            <person name="Boore J.L."/>
            <person name="Simakov O."/>
            <person name="Marletaz F."/>
            <person name="Cho S.-J."/>
            <person name="Edsinger-Gonzales E."/>
            <person name="Havlak P."/>
            <person name="Kuo D.-H."/>
            <person name="Larsson T."/>
            <person name="Lv J."/>
            <person name="Arendt D."/>
            <person name="Savage R."/>
            <person name="Osoegawa K."/>
            <person name="de Jong P."/>
            <person name="Lindberg D.R."/>
            <person name="Seaver E.C."/>
            <person name="Weisblat D.A."/>
            <person name="Putnam N.H."/>
            <person name="Grigoriev I.V."/>
            <person name="Rokhsar D.S."/>
        </authorList>
    </citation>
    <scope>NUCLEOTIDE SEQUENCE</scope>
</reference>
<dbReference type="HOGENOM" id="CLU_1983959_0_0_1"/>
<proteinExistence type="predicted"/>
<reference evidence="1 3" key="2">
    <citation type="journal article" date="2013" name="Nature">
        <title>Insights into bilaterian evolution from three spiralian genomes.</title>
        <authorList>
            <person name="Simakov O."/>
            <person name="Marletaz F."/>
            <person name="Cho S.J."/>
            <person name="Edsinger-Gonzales E."/>
            <person name="Havlak P."/>
            <person name="Hellsten U."/>
            <person name="Kuo D.H."/>
            <person name="Larsson T."/>
            <person name="Lv J."/>
            <person name="Arendt D."/>
            <person name="Savage R."/>
            <person name="Osoegawa K."/>
            <person name="de Jong P."/>
            <person name="Grimwood J."/>
            <person name="Chapman J.A."/>
            <person name="Shapiro H."/>
            <person name="Aerts A."/>
            <person name="Otillar R.P."/>
            <person name="Terry A.Y."/>
            <person name="Boore J.L."/>
            <person name="Grigoriev I.V."/>
            <person name="Lindberg D.R."/>
            <person name="Seaver E.C."/>
            <person name="Weisblat D.A."/>
            <person name="Putnam N.H."/>
            <person name="Rokhsar D.S."/>
        </authorList>
    </citation>
    <scope>NUCLEOTIDE SEQUENCE</scope>
</reference>
<dbReference type="CTD" id="20202427"/>
<organism evidence="2 3">
    <name type="scientific">Helobdella robusta</name>
    <name type="common">Californian leech</name>
    <dbReference type="NCBI Taxonomy" id="6412"/>
    <lineage>
        <taxon>Eukaryota</taxon>
        <taxon>Metazoa</taxon>
        <taxon>Spiralia</taxon>
        <taxon>Lophotrochozoa</taxon>
        <taxon>Annelida</taxon>
        <taxon>Clitellata</taxon>
        <taxon>Hirudinea</taxon>
        <taxon>Rhynchobdellida</taxon>
        <taxon>Glossiphoniidae</taxon>
        <taxon>Helobdella</taxon>
    </lineage>
</organism>
<sequence>MARTSRHVRRALAKTTPLFFKGVNAQMNTTDVHKNVLKQTHQHHFNIQNPVIGHKNAHFNNRNEVKKCHPKREATDKNRDIEIFSICRFYPLTDCTWRESCINGSTLESFDDAGADEWRKMNLKNN</sequence>
<evidence type="ECO:0000313" key="3">
    <source>
        <dbReference type="Proteomes" id="UP000015101"/>
    </source>
</evidence>
<dbReference type="RefSeq" id="XP_009012698.1">
    <property type="nucleotide sequence ID" value="XM_009014450.1"/>
</dbReference>
<dbReference type="GeneID" id="20202427"/>